<dbReference type="Proteomes" id="UP001565368">
    <property type="component" value="Unassembled WGS sequence"/>
</dbReference>
<gene>
    <name evidence="8" type="ORF">Q8F55_005315</name>
</gene>
<feature type="chain" id="PRO_5046656029" description="J domain-containing protein" evidence="6">
    <location>
        <begin position="21"/>
        <end position="524"/>
    </location>
</feature>
<accession>A0ABR3Q1A8</accession>
<feature type="domain" description="J" evidence="7">
    <location>
        <begin position="406"/>
        <end position="467"/>
    </location>
</feature>
<dbReference type="SMART" id="SM00271">
    <property type="entry name" value="DnaJ"/>
    <property type="match status" value="1"/>
</dbReference>
<dbReference type="Pfam" id="PF00226">
    <property type="entry name" value="DnaJ"/>
    <property type="match status" value="1"/>
</dbReference>
<name>A0ABR3Q1A8_9TREE</name>
<dbReference type="InterPro" id="IPR019734">
    <property type="entry name" value="TPR_rpt"/>
</dbReference>
<dbReference type="RefSeq" id="XP_069208447.1">
    <property type="nucleotide sequence ID" value="XM_069353805.1"/>
</dbReference>
<dbReference type="SMART" id="SM00028">
    <property type="entry name" value="TPR"/>
    <property type="match status" value="4"/>
</dbReference>
<feature type="compositionally biased region" description="Gly residues" evidence="5">
    <location>
        <begin position="474"/>
        <end position="515"/>
    </location>
</feature>
<dbReference type="GeneID" id="95986358"/>
<evidence type="ECO:0000313" key="9">
    <source>
        <dbReference type="Proteomes" id="UP001565368"/>
    </source>
</evidence>
<evidence type="ECO:0000256" key="4">
    <source>
        <dbReference type="PROSITE-ProRule" id="PRU00339"/>
    </source>
</evidence>
<dbReference type="InterPro" id="IPR036869">
    <property type="entry name" value="J_dom_sf"/>
</dbReference>
<sequence>MRVTLLSLPLALLLATQALAEGRTGTEAATEGNRLLAAGQYADAARAYGDAIESDPDSYLNYYKRATAYLSQGRHGPALADFDASLRLNPGFAQAHFQKAKILAKEGDFEGAGSELKAFGKSKKSDAAADRLTAAVDTAIKEEKAAKKAAQSKQWANCIAHAGKAIEVGPHSKELRELRALCATELGDVEGAYSDLTRLATLDPTSQTLPVRLAAIAFFVMNSDTYTSHLKQCLHYDPDSKPCKKMHKLLRSLSKDSVKLNNFVEGGSNRRALALARGEKGEDGLLVRFDKALKDQIKEGNIPPQFHALKTSVSRMNLYALVCRAAVAANDLGAKTAEVCNEILDMDPEDESGLIFKAEKLLKEEQFDQAVAILQKAFEASGRQSQDIMNRLQKAQRLLKVSKQKDYYKVLDVPRDADERTIKKAFRRLAKKNHPDVGGSEEKMAQLNEAYEVLSDSKLREQYDNGHDPNDPTGGHGGGGGNPFAHHGGGFHFQGGFPGGGFPGGFPGGGFPGGGGQKFHFQFQ</sequence>
<reference evidence="8 9" key="1">
    <citation type="submission" date="2023-08" db="EMBL/GenBank/DDBJ databases">
        <title>Annotated Genome Sequence of Vanrija albida AlHP1.</title>
        <authorList>
            <person name="Herzog R."/>
        </authorList>
    </citation>
    <scope>NUCLEOTIDE SEQUENCE [LARGE SCALE GENOMIC DNA]</scope>
    <source>
        <strain evidence="8 9">AlHP1</strain>
    </source>
</reference>
<dbReference type="PANTHER" id="PTHR44140:SF2">
    <property type="entry name" value="LD25575P"/>
    <property type="match status" value="1"/>
</dbReference>
<keyword evidence="9" id="KW-1185">Reference proteome</keyword>
<protein>
    <recommendedName>
        <fullName evidence="7">J domain-containing protein</fullName>
    </recommendedName>
</protein>
<organism evidence="8 9">
    <name type="scientific">Vanrija albida</name>
    <dbReference type="NCBI Taxonomy" id="181172"/>
    <lineage>
        <taxon>Eukaryota</taxon>
        <taxon>Fungi</taxon>
        <taxon>Dikarya</taxon>
        <taxon>Basidiomycota</taxon>
        <taxon>Agaricomycotina</taxon>
        <taxon>Tremellomycetes</taxon>
        <taxon>Trichosporonales</taxon>
        <taxon>Trichosporonaceae</taxon>
        <taxon>Vanrija</taxon>
    </lineage>
</organism>
<dbReference type="EMBL" id="JBBXJM010000004">
    <property type="protein sequence ID" value="KAL1408503.1"/>
    <property type="molecule type" value="Genomic_DNA"/>
</dbReference>
<dbReference type="PROSITE" id="PS50076">
    <property type="entry name" value="DNAJ_2"/>
    <property type="match status" value="1"/>
</dbReference>
<feature type="repeat" description="TPR" evidence="4">
    <location>
        <begin position="59"/>
        <end position="92"/>
    </location>
</feature>
<dbReference type="Pfam" id="PF13432">
    <property type="entry name" value="TPR_16"/>
    <property type="match status" value="1"/>
</dbReference>
<keyword evidence="3" id="KW-0256">Endoplasmic reticulum</keyword>
<evidence type="ECO:0000313" key="8">
    <source>
        <dbReference type="EMBL" id="KAL1408503.1"/>
    </source>
</evidence>
<dbReference type="Gene3D" id="1.25.40.10">
    <property type="entry name" value="Tetratricopeptide repeat domain"/>
    <property type="match status" value="1"/>
</dbReference>
<evidence type="ECO:0000256" key="6">
    <source>
        <dbReference type="SAM" id="SignalP"/>
    </source>
</evidence>
<comment type="caution">
    <text evidence="8">The sequence shown here is derived from an EMBL/GenBank/DDBJ whole genome shotgun (WGS) entry which is preliminary data.</text>
</comment>
<proteinExistence type="predicted"/>
<dbReference type="Gene3D" id="1.10.287.110">
    <property type="entry name" value="DnaJ domain"/>
    <property type="match status" value="1"/>
</dbReference>
<keyword evidence="2 6" id="KW-0732">Signal</keyword>
<dbReference type="PROSITE" id="PS50005">
    <property type="entry name" value="TPR"/>
    <property type="match status" value="1"/>
</dbReference>
<evidence type="ECO:0000256" key="3">
    <source>
        <dbReference type="ARBA" id="ARBA00022824"/>
    </source>
</evidence>
<evidence type="ECO:0000256" key="2">
    <source>
        <dbReference type="ARBA" id="ARBA00022729"/>
    </source>
</evidence>
<feature type="signal peptide" evidence="6">
    <location>
        <begin position="1"/>
        <end position="20"/>
    </location>
</feature>
<evidence type="ECO:0000259" key="7">
    <source>
        <dbReference type="PROSITE" id="PS50076"/>
    </source>
</evidence>
<dbReference type="InterPro" id="IPR051727">
    <property type="entry name" value="DnaJ_C3_Co-chaperones"/>
</dbReference>
<dbReference type="SUPFAM" id="SSF48452">
    <property type="entry name" value="TPR-like"/>
    <property type="match status" value="2"/>
</dbReference>
<dbReference type="PANTHER" id="PTHR44140">
    <property type="entry name" value="LD25575P"/>
    <property type="match status" value="1"/>
</dbReference>
<keyword evidence="4" id="KW-0802">TPR repeat</keyword>
<comment type="subcellular location">
    <subcellularLocation>
        <location evidence="1">Endoplasmic reticulum</location>
    </subcellularLocation>
</comment>
<feature type="region of interest" description="Disordered" evidence="5">
    <location>
        <begin position="461"/>
        <end position="515"/>
    </location>
</feature>
<dbReference type="SUPFAM" id="SSF46565">
    <property type="entry name" value="Chaperone J-domain"/>
    <property type="match status" value="1"/>
</dbReference>
<evidence type="ECO:0000256" key="5">
    <source>
        <dbReference type="SAM" id="MobiDB-lite"/>
    </source>
</evidence>
<dbReference type="InterPro" id="IPR011990">
    <property type="entry name" value="TPR-like_helical_dom_sf"/>
</dbReference>
<dbReference type="InterPro" id="IPR001623">
    <property type="entry name" value="DnaJ_domain"/>
</dbReference>
<dbReference type="CDD" id="cd06257">
    <property type="entry name" value="DnaJ"/>
    <property type="match status" value="1"/>
</dbReference>
<evidence type="ECO:0000256" key="1">
    <source>
        <dbReference type="ARBA" id="ARBA00004240"/>
    </source>
</evidence>
<feature type="compositionally biased region" description="Basic and acidic residues" evidence="5">
    <location>
        <begin position="461"/>
        <end position="470"/>
    </location>
</feature>
<dbReference type="PRINTS" id="PR00625">
    <property type="entry name" value="JDOMAIN"/>
</dbReference>